<proteinExistence type="predicted"/>
<protein>
    <submittedName>
        <fullName evidence="2">Uncharacterized protein</fullName>
    </submittedName>
</protein>
<organism evidence="2 3">
    <name type="scientific">Sphingomonas rhizophila</name>
    <dbReference type="NCBI Taxonomy" id="2071607"/>
    <lineage>
        <taxon>Bacteria</taxon>
        <taxon>Pseudomonadati</taxon>
        <taxon>Pseudomonadota</taxon>
        <taxon>Alphaproteobacteria</taxon>
        <taxon>Sphingomonadales</taxon>
        <taxon>Sphingomonadaceae</taxon>
        <taxon>Sphingomonas</taxon>
    </lineage>
</organism>
<reference evidence="2 3" key="1">
    <citation type="submission" date="2020-08" db="EMBL/GenBank/DDBJ databases">
        <title>Genome sequence of Sphingomonas rhizophila KACC 19189T.</title>
        <authorList>
            <person name="Hyun D.-W."/>
            <person name="Bae J.-W."/>
        </authorList>
    </citation>
    <scope>NUCLEOTIDE SEQUENCE [LARGE SCALE GENOMIC DNA]</scope>
    <source>
        <strain evidence="2 3">KACC 19189</strain>
    </source>
</reference>
<gene>
    <name evidence="2" type="ORF">H9L12_01755</name>
</gene>
<feature type="chain" id="PRO_5028974548" evidence="1">
    <location>
        <begin position="26"/>
        <end position="46"/>
    </location>
</feature>
<sequence length="46" mass="4616">MSGLTFKRHLMAAFASLLMSSIAVGAAIAPSTVSAASANSEIVTYA</sequence>
<accession>A0A7G9SC07</accession>
<feature type="signal peptide" evidence="1">
    <location>
        <begin position="1"/>
        <end position="25"/>
    </location>
</feature>
<name>A0A7G9SC07_9SPHN</name>
<evidence type="ECO:0000313" key="2">
    <source>
        <dbReference type="EMBL" id="QNN65382.1"/>
    </source>
</evidence>
<keyword evidence="3" id="KW-1185">Reference proteome</keyword>
<keyword evidence="1" id="KW-0732">Signal</keyword>
<dbReference type="AlphaFoldDB" id="A0A7G9SC07"/>
<evidence type="ECO:0000313" key="3">
    <source>
        <dbReference type="Proteomes" id="UP000515955"/>
    </source>
</evidence>
<evidence type="ECO:0000256" key="1">
    <source>
        <dbReference type="SAM" id="SignalP"/>
    </source>
</evidence>
<dbReference type="Proteomes" id="UP000515955">
    <property type="component" value="Chromosome"/>
</dbReference>
<dbReference type="RefSeq" id="WP_187542374.1">
    <property type="nucleotide sequence ID" value="NZ_CP060717.1"/>
</dbReference>
<dbReference type="EMBL" id="CP060717">
    <property type="protein sequence ID" value="QNN65382.1"/>
    <property type="molecule type" value="Genomic_DNA"/>
</dbReference>
<dbReference type="KEGG" id="srhi:H9L12_01755"/>